<dbReference type="GO" id="GO:0031177">
    <property type="term" value="F:phosphopantetheine binding"/>
    <property type="evidence" value="ECO:0007669"/>
    <property type="project" value="InterPro"/>
</dbReference>
<dbReference type="Pfam" id="PF23024">
    <property type="entry name" value="AMP-dom_DIP2-like"/>
    <property type="match status" value="1"/>
</dbReference>
<keyword evidence="5" id="KW-0276">Fatty acid metabolism</keyword>
<evidence type="ECO:0000313" key="9">
    <source>
        <dbReference type="EMBL" id="DAZ99543.1"/>
    </source>
</evidence>
<dbReference type="InterPro" id="IPR040097">
    <property type="entry name" value="FAAL/FAAC"/>
</dbReference>
<dbReference type="Proteomes" id="UP001146120">
    <property type="component" value="Unassembled WGS sequence"/>
</dbReference>
<dbReference type="Pfam" id="PF00550">
    <property type="entry name" value="PP-binding"/>
    <property type="match status" value="1"/>
</dbReference>
<sequence length="786" mass="86248">MESELLERIERWAVDAPTKTMLSFVDDQKKEFPAASLTCAELHKQMNTLAALLLSSTAQHPKGVGLKPGDRVLLVYPPGLEFIVAFLACLRAGVVAVPVYPPDPRKMKKDINMFVAVAKSSGARVALTSSTYFHAKKIMAIKQKLTFSAQLPWPEHLEWVVTEDLVAVKGFDNKMWLKPQDSPHANDVAFLQYTSGSTSVPKGVVLTHGNLNHNLRTISSALKAGKDTVVVSWLPQYHDMGLIGAYLGTIFNGGTGVYMSPFSFIRDPMLWMRLISKYRATHLQAPNFAYALCARKADRLQQSSGRSALDGPIDLSSVRHMINGAEPIQGEAMDAFYKAFGPYGLAADVVKPTYGLAEHTVYVCGSGHQRVWVDKNALEHDNTFTEVAPKDRSSGMLVKEMIGCGIPSGKDHGIDLRIVDPDSNEELPEGRVGEIWISSASKAQRYFGADMQALSDETFEAVIRGESKQAADEDDSPGKTYLRTGDLGVLYQQELFICGRRKDLIIIRGRNHYPQDLEATAETHDDVRPGCTAAFSFADGTENNGEAEKLALVAELREADMDQKASLCAKIRTAIAREHGVKVTLIVLLKPRTIPKTTSGKISRSRCKKAFEEKTLEEVYRNEDIIGDAPDTDDAVEDMTMDRSVDSGEVANKATGPRPSGTDRETKLPSTIADEPPERVLAFLKTELAQLLSIERNQINPSTPLQELGMDSMALTQLQGIITQKYNVHVDEELLYNEATTLASLHATLCGDRATTIDNQASLMANHRSRGGGHPPKKLFCGCIAC</sequence>
<dbReference type="Gene3D" id="1.10.1200.10">
    <property type="entry name" value="ACP-like"/>
    <property type="match status" value="1"/>
</dbReference>
<feature type="region of interest" description="Disordered" evidence="7">
    <location>
        <begin position="642"/>
        <end position="674"/>
    </location>
</feature>
<dbReference type="PANTHER" id="PTHR22754:SF32">
    <property type="entry name" value="DISCO-INTERACTING PROTEIN 2"/>
    <property type="match status" value="1"/>
</dbReference>
<gene>
    <name evidence="9" type="ORF">N0F65_005415</name>
</gene>
<keyword evidence="6" id="KW-0443">Lipid metabolism</keyword>
<comment type="caution">
    <text evidence="9">The sequence shown here is derived from an EMBL/GenBank/DDBJ whole genome shotgun (WGS) entry which is preliminary data.</text>
</comment>
<dbReference type="InterPro" id="IPR025110">
    <property type="entry name" value="AMP-bd_C"/>
</dbReference>
<dbReference type="InterPro" id="IPR000873">
    <property type="entry name" value="AMP-dep_synth/lig_dom"/>
</dbReference>
<comment type="similarity">
    <text evidence="1">Belongs to the ATP-dependent AMP-binding enzyme family.</text>
</comment>
<evidence type="ECO:0000313" key="10">
    <source>
        <dbReference type="Proteomes" id="UP001146120"/>
    </source>
</evidence>
<reference evidence="9" key="2">
    <citation type="journal article" date="2023" name="Microbiol Resour">
        <title>Decontamination and Annotation of the Draft Genome Sequence of the Oomycete Lagenidium giganteum ARSEF 373.</title>
        <authorList>
            <person name="Morgan W.R."/>
            <person name="Tartar A."/>
        </authorList>
    </citation>
    <scope>NUCLEOTIDE SEQUENCE</scope>
    <source>
        <strain evidence="9">ARSEF 373</strain>
    </source>
</reference>
<feature type="domain" description="Carrier" evidence="8">
    <location>
        <begin position="675"/>
        <end position="753"/>
    </location>
</feature>
<evidence type="ECO:0000256" key="7">
    <source>
        <dbReference type="SAM" id="MobiDB-lite"/>
    </source>
</evidence>
<keyword evidence="10" id="KW-1185">Reference proteome</keyword>
<dbReference type="Pfam" id="PF00501">
    <property type="entry name" value="AMP-binding"/>
    <property type="match status" value="1"/>
</dbReference>
<keyword evidence="4" id="KW-0436">Ligase</keyword>
<dbReference type="SMART" id="SM00823">
    <property type="entry name" value="PKS_PP"/>
    <property type="match status" value="1"/>
</dbReference>
<dbReference type="PANTHER" id="PTHR22754">
    <property type="entry name" value="DISCO-INTERACTING PROTEIN 2 DIP2 -RELATED"/>
    <property type="match status" value="1"/>
</dbReference>
<dbReference type="SUPFAM" id="SSF56801">
    <property type="entry name" value="Acetyl-CoA synthetase-like"/>
    <property type="match status" value="1"/>
</dbReference>
<dbReference type="InterPro" id="IPR045851">
    <property type="entry name" value="AMP-bd_C_sf"/>
</dbReference>
<keyword evidence="3" id="KW-0597">Phosphoprotein</keyword>
<protein>
    <recommendedName>
        <fullName evidence="8">Carrier domain-containing protein</fullName>
    </recommendedName>
</protein>
<dbReference type="InterPro" id="IPR020845">
    <property type="entry name" value="AMP-binding_CS"/>
</dbReference>
<dbReference type="PROSITE" id="PS50075">
    <property type="entry name" value="CARRIER"/>
    <property type="match status" value="1"/>
</dbReference>
<accession>A0AAV2Z0F4</accession>
<dbReference type="AlphaFoldDB" id="A0AAV2Z0F4"/>
<dbReference type="GO" id="GO:0016874">
    <property type="term" value="F:ligase activity"/>
    <property type="evidence" value="ECO:0007669"/>
    <property type="project" value="UniProtKB-KW"/>
</dbReference>
<dbReference type="InterPro" id="IPR009081">
    <property type="entry name" value="PP-bd_ACP"/>
</dbReference>
<evidence type="ECO:0000256" key="3">
    <source>
        <dbReference type="ARBA" id="ARBA00022553"/>
    </source>
</evidence>
<dbReference type="GO" id="GO:0006631">
    <property type="term" value="P:fatty acid metabolic process"/>
    <property type="evidence" value="ECO:0007669"/>
    <property type="project" value="UniProtKB-KW"/>
</dbReference>
<proteinExistence type="inferred from homology"/>
<evidence type="ECO:0000256" key="4">
    <source>
        <dbReference type="ARBA" id="ARBA00022598"/>
    </source>
</evidence>
<evidence type="ECO:0000256" key="2">
    <source>
        <dbReference type="ARBA" id="ARBA00022450"/>
    </source>
</evidence>
<dbReference type="EMBL" id="DAKRPA010000081">
    <property type="protein sequence ID" value="DAZ99543.1"/>
    <property type="molecule type" value="Genomic_DNA"/>
</dbReference>
<dbReference type="CDD" id="cd05931">
    <property type="entry name" value="FAAL"/>
    <property type="match status" value="1"/>
</dbReference>
<dbReference type="InterPro" id="IPR036736">
    <property type="entry name" value="ACP-like_sf"/>
</dbReference>
<name>A0AAV2Z0F4_9STRA</name>
<dbReference type="PROSITE" id="PS00455">
    <property type="entry name" value="AMP_BINDING"/>
    <property type="match status" value="1"/>
</dbReference>
<keyword evidence="2" id="KW-0596">Phosphopantetheine</keyword>
<dbReference type="InterPro" id="IPR020806">
    <property type="entry name" value="PKS_PP-bd"/>
</dbReference>
<reference evidence="9" key="1">
    <citation type="submission" date="2022-11" db="EMBL/GenBank/DDBJ databases">
        <authorList>
            <person name="Morgan W.R."/>
            <person name="Tartar A."/>
        </authorList>
    </citation>
    <scope>NUCLEOTIDE SEQUENCE</scope>
    <source>
        <strain evidence="9">ARSEF 373</strain>
    </source>
</reference>
<dbReference type="Gene3D" id="3.30.300.30">
    <property type="match status" value="1"/>
</dbReference>
<dbReference type="GO" id="GO:0008610">
    <property type="term" value="P:lipid biosynthetic process"/>
    <property type="evidence" value="ECO:0007669"/>
    <property type="project" value="InterPro"/>
</dbReference>
<evidence type="ECO:0000256" key="6">
    <source>
        <dbReference type="ARBA" id="ARBA00023098"/>
    </source>
</evidence>
<organism evidence="9 10">
    <name type="scientific">Lagenidium giganteum</name>
    <dbReference type="NCBI Taxonomy" id="4803"/>
    <lineage>
        <taxon>Eukaryota</taxon>
        <taxon>Sar</taxon>
        <taxon>Stramenopiles</taxon>
        <taxon>Oomycota</taxon>
        <taxon>Peronosporomycetes</taxon>
        <taxon>Pythiales</taxon>
        <taxon>Pythiaceae</taxon>
    </lineage>
</organism>
<evidence type="ECO:0000256" key="1">
    <source>
        <dbReference type="ARBA" id="ARBA00006432"/>
    </source>
</evidence>
<evidence type="ECO:0000259" key="8">
    <source>
        <dbReference type="PROSITE" id="PS50075"/>
    </source>
</evidence>
<dbReference type="SUPFAM" id="SSF47336">
    <property type="entry name" value="ACP-like"/>
    <property type="match status" value="1"/>
</dbReference>
<evidence type="ECO:0000256" key="5">
    <source>
        <dbReference type="ARBA" id="ARBA00022832"/>
    </source>
</evidence>
<dbReference type="InterPro" id="IPR042099">
    <property type="entry name" value="ANL_N_sf"/>
</dbReference>
<dbReference type="FunFam" id="3.40.50.12780:FF:000013">
    <property type="entry name" value="Long-chain-fatty-acid--AMP ligase FadD32"/>
    <property type="match status" value="1"/>
</dbReference>
<dbReference type="Gene3D" id="3.40.50.12780">
    <property type="entry name" value="N-terminal domain of ligase-like"/>
    <property type="match status" value="1"/>
</dbReference>